<keyword evidence="3" id="KW-0479">Metal-binding</keyword>
<dbReference type="PANTHER" id="PTHR11764">
    <property type="entry name" value="TERPENE CYCLASE/MUTASE FAMILY MEMBER"/>
    <property type="match status" value="1"/>
</dbReference>
<keyword evidence="4" id="KW-0677">Repeat</keyword>
<dbReference type="NCBIfam" id="TIGR01507">
    <property type="entry name" value="hopene_cyclase"/>
    <property type="match status" value="1"/>
</dbReference>
<reference evidence="9" key="2">
    <citation type="submission" date="2020-09" db="EMBL/GenBank/DDBJ databases">
        <authorList>
            <person name="Sun Q."/>
            <person name="Ohkuma M."/>
        </authorList>
    </citation>
    <scope>NUCLEOTIDE SEQUENCE</scope>
    <source>
        <strain evidence="9">JCM 4790</strain>
    </source>
</reference>
<feature type="domain" description="Squalene cyclase C-terminal" evidence="7">
    <location>
        <begin position="343"/>
        <end position="660"/>
    </location>
</feature>
<evidence type="ECO:0000256" key="3">
    <source>
        <dbReference type="ARBA" id="ARBA00022723"/>
    </source>
</evidence>
<accession>A0A918U870</accession>
<evidence type="ECO:0000256" key="5">
    <source>
        <dbReference type="ARBA" id="ARBA00023235"/>
    </source>
</evidence>
<evidence type="ECO:0000256" key="4">
    <source>
        <dbReference type="ARBA" id="ARBA00022737"/>
    </source>
</evidence>
<evidence type="ECO:0000256" key="1">
    <source>
        <dbReference type="ARBA" id="ARBA00004999"/>
    </source>
</evidence>
<proteinExistence type="inferred from homology"/>
<dbReference type="PANTHER" id="PTHR11764:SF20">
    <property type="entry name" value="LANOSTEROL SYNTHASE"/>
    <property type="match status" value="1"/>
</dbReference>
<dbReference type="Pfam" id="PF13243">
    <property type="entry name" value="SQHop_cyclase_C"/>
    <property type="match status" value="1"/>
</dbReference>
<dbReference type="GO" id="GO:0005811">
    <property type="term" value="C:lipid droplet"/>
    <property type="evidence" value="ECO:0007669"/>
    <property type="project" value="InterPro"/>
</dbReference>
<dbReference type="Proteomes" id="UP000619244">
    <property type="component" value="Unassembled WGS sequence"/>
</dbReference>
<dbReference type="NCBIfam" id="TIGR01787">
    <property type="entry name" value="squalene_cyclas"/>
    <property type="match status" value="1"/>
</dbReference>
<reference evidence="9" key="1">
    <citation type="journal article" date="2014" name="Int. J. Syst. Evol. Microbiol.">
        <title>Complete genome sequence of Corynebacterium casei LMG S-19264T (=DSM 44701T), isolated from a smear-ripened cheese.</title>
        <authorList>
            <consortium name="US DOE Joint Genome Institute (JGI-PGF)"/>
            <person name="Walter F."/>
            <person name="Albersmeier A."/>
            <person name="Kalinowski J."/>
            <person name="Ruckert C."/>
        </authorList>
    </citation>
    <scope>NUCLEOTIDE SEQUENCE</scope>
    <source>
        <strain evidence="9">JCM 4790</strain>
    </source>
</reference>
<comment type="caution">
    <text evidence="9">The sequence shown here is derived from an EMBL/GenBank/DDBJ whole genome shotgun (WGS) entry which is preliminary data.</text>
</comment>
<dbReference type="InterPro" id="IPR018333">
    <property type="entry name" value="Squalene_cyclase"/>
</dbReference>
<evidence type="ECO:0000259" key="7">
    <source>
        <dbReference type="Pfam" id="PF13243"/>
    </source>
</evidence>
<evidence type="ECO:0000256" key="6">
    <source>
        <dbReference type="SAM" id="MobiDB-lite"/>
    </source>
</evidence>
<dbReference type="Pfam" id="PF13249">
    <property type="entry name" value="SQHop_cyclase_N"/>
    <property type="match status" value="1"/>
</dbReference>
<comment type="pathway">
    <text evidence="1">Secondary metabolite biosynthesis; hopanoid biosynthesis.</text>
</comment>
<dbReference type="SUPFAM" id="SSF48239">
    <property type="entry name" value="Terpenoid cyclases/Protein prenyltransferases"/>
    <property type="match status" value="2"/>
</dbReference>
<keyword evidence="5" id="KW-0413">Isomerase</keyword>
<name>A0A918U870_9ACTN</name>
<feature type="domain" description="Squalene cyclase N-terminal" evidence="8">
    <location>
        <begin position="50"/>
        <end position="330"/>
    </location>
</feature>
<evidence type="ECO:0000313" key="10">
    <source>
        <dbReference type="Proteomes" id="UP000619244"/>
    </source>
</evidence>
<evidence type="ECO:0000259" key="8">
    <source>
        <dbReference type="Pfam" id="PF13249"/>
    </source>
</evidence>
<comment type="similarity">
    <text evidence="2">Belongs to the terpene cyclase/mutase family.</text>
</comment>
<dbReference type="RefSeq" id="WP_190194442.1">
    <property type="nucleotide sequence ID" value="NZ_BMVU01000064.1"/>
</dbReference>
<keyword evidence="10" id="KW-1185">Reference proteome</keyword>
<organism evidence="9 10">
    <name type="scientific">Streptomyces minutiscleroticus</name>
    <dbReference type="NCBI Taxonomy" id="68238"/>
    <lineage>
        <taxon>Bacteria</taxon>
        <taxon>Bacillati</taxon>
        <taxon>Actinomycetota</taxon>
        <taxon>Actinomycetes</taxon>
        <taxon>Kitasatosporales</taxon>
        <taxon>Streptomycetaceae</taxon>
        <taxon>Streptomyces</taxon>
    </lineage>
</organism>
<gene>
    <name evidence="9" type="ORF">GCM10010358_71120</name>
</gene>
<dbReference type="EMBL" id="BMVU01000064">
    <property type="protein sequence ID" value="GGY07803.1"/>
    <property type="molecule type" value="Genomic_DNA"/>
</dbReference>
<evidence type="ECO:0000256" key="2">
    <source>
        <dbReference type="ARBA" id="ARBA00009755"/>
    </source>
</evidence>
<dbReference type="InterPro" id="IPR006400">
    <property type="entry name" value="Hopene-cyclase"/>
</dbReference>
<dbReference type="GO" id="GO:0046872">
    <property type="term" value="F:metal ion binding"/>
    <property type="evidence" value="ECO:0007669"/>
    <property type="project" value="UniProtKB-KW"/>
</dbReference>
<dbReference type="InterPro" id="IPR032696">
    <property type="entry name" value="SQ_cyclase_C"/>
</dbReference>
<dbReference type="GO" id="GO:0016866">
    <property type="term" value="F:intramolecular transferase activity"/>
    <property type="evidence" value="ECO:0007669"/>
    <property type="project" value="InterPro"/>
</dbReference>
<sequence length="679" mass="73329">MTSTADDASTARPPHPPENAGRATGTGTGTDFAFPPSGPEEEAARRAVLRATDHLLARQHAEGYWLGFTQTDVSFDVQDLLCRLFLGILDDRLVADSGRFIRSQQRADGTWPLAPDADGHLGTTIQAYVALRLAGDSPDEAHMLRAAAWVRAQGGVAASQLISRYWLALFGWCSWDDLPEIPPEIIALPDRAPLSIYSFASYARVVLVPLAVISAHRPVRSAPFAIDELFVSAGPPAATTAKAPLPGRERASQRLNSVLRAHRKAVPRPARRAALAACTRWLIERQEADGSWNGYTPTTVYPVLALHLQGYALDHPVIKAALGRLDAGWVRVEGDKRMVETVLSPVWDTALSVTALADAGLPPGHPALTAAADWLLGRQTTRRGDWAVRRPRLAPGGWSYEFDNQTYPDNDDTSEVILALRRTGHPDRARVDAAVDRGAQWARGMQSEDGGWGAFDADNTSTLPGRLPFFDFSGYCTDPPTPDVTAHVVEMLAFLGQRDDVRTRRGVGWLLAHQEDDGSWYGRWGVNHVYGTGCVVPALVTAGVPAGAPAVRRAVTWLVSVQNGDGGWGEDWHSYEDRSRIGKGPSTPSQTAWALLALLAAGERDGSAVRAGITWLTDRQTKDGTWDEHVFTATGVPGVDALSYGLYRHVFPLTALGRYARRQDTGAPAAGPSAEPSAG</sequence>
<dbReference type="GO" id="GO:0016104">
    <property type="term" value="P:triterpenoid biosynthetic process"/>
    <property type="evidence" value="ECO:0007669"/>
    <property type="project" value="InterPro"/>
</dbReference>
<dbReference type="InterPro" id="IPR008930">
    <property type="entry name" value="Terpenoid_cyclase/PrenylTrfase"/>
</dbReference>
<protein>
    <submittedName>
        <fullName evidence="9">Squalene-hopene cyclase</fullName>
    </submittedName>
</protein>
<feature type="region of interest" description="Disordered" evidence="6">
    <location>
        <begin position="1"/>
        <end position="43"/>
    </location>
</feature>
<dbReference type="AlphaFoldDB" id="A0A918U870"/>
<dbReference type="InterPro" id="IPR032697">
    <property type="entry name" value="SQ_cyclase_N"/>
</dbReference>
<dbReference type="Gene3D" id="1.50.10.20">
    <property type="match status" value="2"/>
</dbReference>
<evidence type="ECO:0000313" key="9">
    <source>
        <dbReference type="EMBL" id="GGY07803.1"/>
    </source>
</evidence>